<reference evidence="2 3" key="1">
    <citation type="submission" date="2019-02" db="EMBL/GenBank/DDBJ databases">
        <title>Draft Genome Sequence of the Prevotella sp. BCRC 81118, Isolated from Human Feces.</title>
        <authorList>
            <person name="Huang C.-H."/>
        </authorList>
    </citation>
    <scope>NUCLEOTIDE SEQUENCE [LARGE SCALE GENOMIC DNA]</scope>
    <source>
        <strain evidence="2 3">BCRC 81118</strain>
    </source>
</reference>
<name>A0A4Y8VQD4_9BACT</name>
<dbReference type="RefSeq" id="WP_134843119.1">
    <property type="nucleotide sequence ID" value="NZ_SGVY01000011.1"/>
</dbReference>
<dbReference type="Proteomes" id="UP000297872">
    <property type="component" value="Unassembled WGS sequence"/>
</dbReference>
<accession>A0A4Y8VQD4</accession>
<feature type="chain" id="PRO_5021244892" evidence="1">
    <location>
        <begin position="22"/>
        <end position="294"/>
    </location>
</feature>
<comment type="caution">
    <text evidence="2">The sequence shown here is derived from an EMBL/GenBank/DDBJ whole genome shotgun (WGS) entry which is preliminary data.</text>
</comment>
<keyword evidence="1" id="KW-0732">Signal</keyword>
<evidence type="ECO:0000313" key="2">
    <source>
        <dbReference type="EMBL" id="TFH82627.1"/>
    </source>
</evidence>
<organism evidence="2 3">
    <name type="scientific">Segatella hominis</name>
    <dbReference type="NCBI Taxonomy" id="2518605"/>
    <lineage>
        <taxon>Bacteria</taxon>
        <taxon>Pseudomonadati</taxon>
        <taxon>Bacteroidota</taxon>
        <taxon>Bacteroidia</taxon>
        <taxon>Bacteroidales</taxon>
        <taxon>Prevotellaceae</taxon>
        <taxon>Segatella</taxon>
    </lineage>
</organism>
<keyword evidence="3" id="KW-1185">Reference proteome</keyword>
<gene>
    <name evidence="2" type="ORF">EXN75_05810</name>
</gene>
<feature type="signal peptide" evidence="1">
    <location>
        <begin position="1"/>
        <end position="21"/>
    </location>
</feature>
<dbReference type="PROSITE" id="PS51257">
    <property type="entry name" value="PROKAR_LIPOPROTEIN"/>
    <property type="match status" value="1"/>
</dbReference>
<evidence type="ECO:0000256" key="1">
    <source>
        <dbReference type="SAM" id="SignalP"/>
    </source>
</evidence>
<protein>
    <submittedName>
        <fullName evidence="2">Uncharacterized protein</fullName>
    </submittedName>
</protein>
<dbReference type="GeneID" id="302994811"/>
<sequence length="294" mass="33042">MKQFKYLLLMLMALLSFSACESEDDNEIQGEGGMWEYLSISNVQCERIGNCLRVDFKLKNVSGKNLNDISIQNIKAVDNTSNAYNYYGNKMSIEGGLFKKPLYGLDNISLKKGEEKSATIVIAQFDPSNNAKNAKLCLDVYIGESEKGYLSGETRFFGWTDKRPMAGIQTNDKILSYSNSSCTYRDGSCYWTFYVISKVSISDFHFKWSSSDIADNTGEKCKSFDVSFDDGKFLDDIAQDRASTDLIANTPKKITVKFKKFQAQARSISGSIFINAASYPLTCDYLVFNNIQVQ</sequence>
<dbReference type="AlphaFoldDB" id="A0A4Y8VQD4"/>
<dbReference type="EMBL" id="SGVY01000011">
    <property type="protein sequence ID" value="TFH82627.1"/>
    <property type="molecule type" value="Genomic_DNA"/>
</dbReference>
<evidence type="ECO:0000313" key="3">
    <source>
        <dbReference type="Proteomes" id="UP000297872"/>
    </source>
</evidence>
<proteinExistence type="predicted"/>